<keyword evidence="2" id="KW-0472">Membrane</keyword>
<dbReference type="InterPro" id="IPR012338">
    <property type="entry name" value="Beta-lactam/transpept-like"/>
</dbReference>
<feature type="compositionally biased region" description="Basic and acidic residues" evidence="1">
    <location>
        <begin position="433"/>
        <end position="445"/>
    </location>
</feature>
<feature type="transmembrane region" description="Helical" evidence="2">
    <location>
        <begin position="6"/>
        <end position="25"/>
    </location>
</feature>
<dbReference type="EMBL" id="LAZR01025023">
    <property type="protein sequence ID" value="KKL73240.1"/>
    <property type="molecule type" value="Genomic_DNA"/>
</dbReference>
<feature type="region of interest" description="Disordered" evidence="1">
    <location>
        <begin position="423"/>
        <end position="496"/>
    </location>
</feature>
<keyword evidence="2" id="KW-1133">Transmembrane helix</keyword>
<dbReference type="Gene3D" id="3.40.710.10">
    <property type="entry name" value="DD-peptidase/beta-lactamase superfamily"/>
    <property type="match status" value="2"/>
</dbReference>
<feature type="compositionally biased region" description="Pro residues" evidence="1">
    <location>
        <begin position="450"/>
        <end position="476"/>
    </location>
</feature>
<dbReference type="GO" id="GO:0008800">
    <property type="term" value="F:beta-lactamase activity"/>
    <property type="evidence" value="ECO:0007669"/>
    <property type="project" value="InterPro"/>
</dbReference>
<feature type="transmembrane region" description="Helical" evidence="2">
    <location>
        <begin position="57"/>
        <end position="82"/>
    </location>
</feature>
<accession>A0A0F9GV52</accession>
<keyword evidence="2" id="KW-0812">Transmembrane</keyword>
<comment type="caution">
    <text evidence="4">The sequence shown here is derived from an EMBL/GenBank/DDBJ whole genome shotgun (WGS) entry which is preliminary data.</text>
</comment>
<dbReference type="InterPro" id="IPR045155">
    <property type="entry name" value="Beta-lactam_cat"/>
</dbReference>
<dbReference type="AlphaFoldDB" id="A0A0F9GV52"/>
<dbReference type="GO" id="GO:0046677">
    <property type="term" value="P:response to antibiotic"/>
    <property type="evidence" value="ECO:0007669"/>
    <property type="project" value="InterPro"/>
</dbReference>
<dbReference type="InterPro" id="IPR000871">
    <property type="entry name" value="Beta-lactam_class-A"/>
</dbReference>
<evidence type="ECO:0000256" key="1">
    <source>
        <dbReference type="SAM" id="MobiDB-lite"/>
    </source>
</evidence>
<reference evidence="4" key="1">
    <citation type="journal article" date="2015" name="Nature">
        <title>Complex archaea that bridge the gap between prokaryotes and eukaryotes.</title>
        <authorList>
            <person name="Spang A."/>
            <person name="Saw J.H."/>
            <person name="Jorgensen S.L."/>
            <person name="Zaremba-Niedzwiedzka K."/>
            <person name="Martijn J."/>
            <person name="Lind A.E."/>
            <person name="van Eijk R."/>
            <person name="Schleper C."/>
            <person name="Guy L."/>
            <person name="Ettema T.J."/>
        </authorList>
    </citation>
    <scope>NUCLEOTIDE SEQUENCE</scope>
</reference>
<feature type="domain" description="Beta-lactamase class A catalytic" evidence="3">
    <location>
        <begin position="267"/>
        <end position="376"/>
    </location>
</feature>
<dbReference type="SUPFAM" id="SSF56601">
    <property type="entry name" value="beta-lactamase/transpeptidase-like"/>
    <property type="match status" value="1"/>
</dbReference>
<protein>
    <recommendedName>
        <fullName evidence="3">Beta-lactamase class A catalytic domain-containing protein</fullName>
    </recommendedName>
</protein>
<dbReference type="GO" id="GO:0030655">
    <property type="term" value="P:beta-lactam antibiotic catabolic process"/>
    <property type="evidence" value="ECO:0007669"/>
    <property type="project" value="InterPro"/>
</dbReference>
<proteinExistence type="predicted"/>
<dbReference type="PANTHER" id="PTHR35333">
    <property type="entry name" value="BETA-LACTAMASE"/>
    <property type="match status" value="1"/>
</dbReference>
<evidence type="ECO:0000313" key="4">
    <source>
        <dbReference type="EMBL" id="KKL73240.1"/>
    </source>
</evidence>
<gene>
    <name evidence="4" type="ORF">LCGC14_2076880</name>
</gene>
<sequence>MGVRPATSRTLIFSALIGALLFLILPRLSMWRRARPERARTRRMADEKTKRITMRRLGLATAGVIITLAVTGGSLALALGALGGEQPLSGRVPVAAVGGGGGAGPASAAIQMTPPASALVETPVPAASETESSPADVAVGGDRPMGPLPPSTAPGMPENVNASSQFLALKDTLAEEIAAYGAQVGGIDVAIAVTDLQTGERISINGNMPHRTGCTINMFALFAAVGEFQAGRADPQSVAYNIRVGIGGSYPPQVRRFLEMVFPSYQAGVDRAQEMMGSWGMVASHFYQVPYYQIGTQINQLTALEANLVLGKLYRGELFDPEWTAYTLARLREVNWGLNYILPGQLPAAATVAHKIGFYADWDGWVNNDAGIVTFTGGDGEAKAYVVTYLSQKARTEYTGYSFGARLSRIVWDWFEATYRLGMEPAPPPPPPPDHKEPPPPRPIEEPLFPGAPPAPPPYSPLPPSTPVSPSAPAPPATSRLDAVTWGAPPLPPLSP</sequence>
<dbReference type="Pfam" id="PF13354">
    <property type="entry name" value="Beta-lactamase2"/>
    <property type="match status" value="1"/>
</dbReference>
<dbReference type="PANTHER" id="PTHR35333:SF3">
    <property type="entry name" value="BETA-LACTAMASE-TYPE TRANSPEPTIDASE FOLD CONTAINING PROTEIN"/>
    <property type="match status" value="1"/>
</dbReference>
<name>A0A0F9GV52_9ZZZZ</name>
<organism evidence="4">
    <name type="scientific">marine sediment metagenome</name>
    <dbReference type="NCBI Taxonomy" id="412755"/>
    <lineage>
        <taxon>unclassified sequences</taxon>
        <taxon>metagenomes</taxon>
        <taxon>ecological metagenomes</taxon>
    </lineage>
</organism>
<evidence type="ECO:0000256" key="2">
    <source>
        <dbReference type="SAM" id="Phobius"/>
    </source>
</evidence>
<evidence type="ECO:0000259" key="3">
    <source>
        <dbReference type="Pfam" id="PF13354"/>
    </source>
</evidence>